<evidence type="ECO:0000313" key="5">
    <source>
        <dbReference type="Proteomes" id="UP000542813"/>
    </source>
</evidence>
<feature type="domain" description="HTH luxR-type" evidence="3">
    <location>
        <begin position="849"/>
        <end position="914"/>
    </location>
</feature>
<keyword evidence="2" id="KW-0067">ATP-binding</keyword>
<dbReference type="GO" id="GO:0005524">
    <property type="term" value="F:ATP binding"/>
    <property type="evidence" value="ECO:0007669"/>
    <property type="project" value="UniProtKB-KW"/>
</dbReference>
<dbReference type="GO" id="GO:0003677">
    <property type="term" value="F:DNA binding"/>
    <property type="evidence" value="ECO:0007669"/>
    <property type="project" value="UniProtKB-KW"/>
</dbReference>
<gene>
    <name evidence="4" type="ORF">HD601_002397</name>
</gene>
<dbReference type="PANTHER" id="PTHR16305">
    <property type="entry name" value="TESTICULAR SOLUBLE ADENYLYL CYCLASE"/>
    <property type="match status" value="1"/>
</dbReference>
<sequence length="924" mass="99692">MDKDVRDELIGRDGEQSRIREVLLRLTAGEGGAVVVEGAAGVGKSALVRAVADDARAGRLTGLDEVTVSSVVGAEAERGWPFSGLHLVLSAVVGSLEPEQQQLAARLVDDLTRRLDQASTTAYEIAVQVQSLISRLRRPLVVVMDNAHRLDPQSLEVLGFVARRVGTSPLVLLVVVDAAERVPPLRGLPVVRLGELAPTDATELVRRAAGSHTLHSVAARIAARVGGNPRALLDVVGRIPDVQLLGQVELDRHLPHSPVLQALQLPELGTLDDDQRFALLVATGSEDHRLAPVLNALGSPDAPHVAWLFGEHLNRSDGTYTLQRPAVRSIIWQAATMAERDAAHQALAGAYADSDPGRQLWHLAQTRHDHDDELATRLHRAASESLARGEVERSLSFAREAVRLTSKPGERIERLLQAGRFAVLAGRLDEAVHIARERFRLDTTAEQRADFALLEVRARNLLDGEVATGLVSRHVEEVAPIDPARAAALDLAAAHGLAGRMEQAEAARFLALAERFTDDFDDTTRAAHRRTAALLASVSGELDRAVELAEAGAGGAEDLFGEAESHLLQATVLVRAERYGQARRLLRAVISGQFGDSPLLLRAALAGLVQLEARAGRLREAAEAATGWDRVDADSAHRALVPACMIRVNAFLGEDEAAWERRRQSIEGSRRHGDSWATAVMQAETGAFLLLLGRFDEAMSVLDHARRHALEHADPSILAVEPDYVEACVRNGELARARVALAEFELRADRVPTAWARHTVARCRALVSEGDEALTLFREAVETAADTVSPVEQARTLLCFGERLRRLGRRTDARSWLQRTVVLAQESGAIALAGRAGQELGAAGGPVPPTTRLADLTDAEQRIATLVASGRRNREIAAELFVSVRTVEAHLGRIFRKLGIRSRTELTGIVVAGLDDDGVGAGQA</sequence>
<keyword evidence="4" id="KW-0238">DNA-binding</keyword>
<dbReference type="SMART" id="SM00421">
    <property type="entry name" value="HTH_LUXR"/>
    <property type="match status" value="1"/>
</dbReference>
<evidence type="ECO:0000256" key="2">
    <source>
        <dbReference type="ARBA" id="ARBA00022840"/>
    </source>
</evidence>
<keyword evidence="1" id="KW-0547">Nucleotide-binding</keyword>
<dbReference type="InterPro" id="IPR000792">
    <property type="entry name" value="Tscrpt_reg_LuxR_C"/>
</dbReference>
<dbReference type="PANTHER" id="PTHR16305:SF35">
    <property type="entry name" value="TRANSCRIPTIONAL ACTIVATOR DOMAIN"/>
    <property type="match status" value="1"/>
</dbReference>
<reference evidence="4 5" key="1">
    <citation type="submission" date="2020-08" db="EMBL/GenBank/DDBJ databases">
        <title>Sequencing the genomes of 1000 actinobacteria strains.</title>
        <authorList>
            <person name="Klenk H.-P."/>
        </authorList>
    </citation>
    <scope>NUCLEOTIDE SEQUENCE [LARGE SCALE GENOMIC DNA]</scope>
    <source>
        <strain evidence="4 5">DSM 102122</strain>
    </source>
</reference>
<dbReference type="RefSeq" id="WP_184822141.1">
    <property type="nucleotide sequence ID" value="NZ_JACHMM010000001.1"/>
</dbReference>
<dbReference type="Gene3D" id="3.40.50.300">
    <property type="entry name" value="P-loop containing nucleotide triphosphate hydrolases"/>
    <property type="match status" value="1"/>
</dbReference>
<dbReference type="CDD" id="cd06170">
    <property type="entry name" value="LuxR_C_like"/>
    <property type="match status" value="1"/>
</dbReference>
<proteinExistence type="predicted"/>
<organism evidence="4 5">
    <name type="scientific">Jiangella mangrovi</name>
    <dbReference type="NCBI Taxonomy" id="1524084"/>
    <lineage>
        <taxon>Bacteria</taxon>
        <taxon>Bacillati</taxon>
        <taxon>Actinomycetota</taxon>
        <taxon>Actinomycetes</taxon>
        <taxon>Jiangellales</taxon>
        <taxon>Jiangellaceae</taxon>
        <taxon>Jiangella</taxon>
    </lineage>
</organism>
<dbReference type="GO" id="GO:0004016">
    <property type="term" value="F:adenylate cyclase activity"/>
    <property type="evidence" value="ECO:0007669"/>
    <property type="project" value="TreeGrafter"/>
</dbReference>
<keyword evidence="5" id="KW-1185">Reference proteome</keyword>
<protein>
    <submittedName>
        <fullName evidence="4">DNA-binding CsgD family transcriptional regulator</fullName>
    </submittedName>
</protein>
<dbReference type="GO" id="GO:0005737">
    <property type="term" value="C:cytoplasm"/>
    <property type="evidence" value="ECO:0007669"/>
    <property type="project" value="TreeGrafter"/>
</dbReference>
<dbReference type="EMBL" id="JACHMM010000001">
    <property type="protein sequence ID" value="MBB5787822.1"/>
    <property type="molecule type" value="Genomic_DNA"/>
</dbReference>
<comment type="caution">
    <text evidence="4">The sequence shown here is derived from an EMBL/GenBank/DDBJ whole genome shotgun (WGS) entry which is preliminary data.</text>
</comment>
<dbReference type="Proteomes" id="UP000542813">
    <property type="component" value="Unassembled WGS sequence"/>
</dbReference>
<evidence type="ECO:0000259" key="3">
    <source>
        <dbReference type="PROSITE" id="PS50043"/>
    </source>
</evidence>
<evidence type="ECO:0000256" key="1">
    <source>
        <dbReference type="ARBA" id="ARBA00022741"/>
    </source>
</evidence>
<dbReference type="SUPFAM" id="SSF48452">
    <property type="entry name" value="TPR-like"/>
    <property type="match status" value="2"/>
</dbReference>
<dbReference type="InterPro" id="IPR036388">
    <property type="entry name" value="WH-like_DNA-bd_sf"/>
</dbReference>
<dbReference type="SUPFAM" id="SSF46894">
    <property type="entry name" value="C-terminal effector domain of the bipartite response regulators"/>
    <property type="match status" value="1"/>
</dbReference>
<dbReference type="InterPro" id="IPR027417">
    <property type="entry name" value="P-loop_NTPase"/>
</dbReference>
<dbReference type="AlphaFoldDB" id="A0A7W9GQ50"/>
<dbReference type="InterPro" id="IPR016032">
    <property type="entry name" value="Sig_transdc_resp-reg_C-effctor"/>
</dbReference>
<dbReference type="PROSITE" id="PS00622">
    <property type="entry name" value="HTH_LUXR_1"/>
    <property type="match status" value="1"/>
</dbReference>
<dbReference type="Pfam" id="PF00196">
    <property type="entry name" value="GerE"/>
    <property type="match status" value="1"/>
</dbReference>
<dbReference type="GO" id="GO:0006355">
    <property type="term" value="P:regulation of DNA-templated transcription"/>
    <property type="evidence" value="ECO:0007669"/>
    <property type="project" value="InterPro"/>
</dbReference>
<name>A0A7W9GQ50_9ACTN</name>
<evidence type="ECO:0000313" key="4">
    <source>
        <dbReference type="EMBL" id="MBB5787822.1"/>
    </source>
</evidence>
<accession>A0A7W9GQ50</accession>
<dbReference type="InterPro" id="IPR011990">
    <property type="entry name" value="TPR-like_helical_dom_sf"/>
</dbReference>
<dbReference type="Gene3D" id="1.25.40.10">
    <property type="entry name" value="Tetratricopeptide repeat domain"/>
    <property type="match status" value="1"/>
</dbReference>
<dbReference type="PROSITE" id="PS50043">
    <property type="entry name" value="HTH_LUXR_2"/>
    <property type="match status" value="1"/>
</dbReference>
<dbReference type="InterPro" id="IPR041664">
    <property type="entry name" value="AAA_16"/>
</dbReference>
<dbReference type="Pfam" id="PF13191">
    <property type="entry name" value="AAA_16"/>
    <property type="match status" value="1"/>
</dbReference>
<dbReference type="PRINTS" id="PR00038">
    <property type="entry name" value="HTHLUXR"/>
</dbReference>
<dbReference type="SUPFAM" id="SSF52540">
    <property type="entry name" value="P-loop containing nucleoside triphosphate hydrolases"/>
    <property type="match status" value="1"/>
</dbReference>
<dbReference type="Gene3D" id="1.10.10.10">
    <property type="entry name" value="Winged helix-like DNA-binding domain superfamily/Winged helix DNA-binding domain"/>
    <property type="match status" value="1"/>
</dbReference>